<evidence type="ECO:0008006" key="4">
    <source>
        <dbReference type="Google" id="ProtNLM"/>
    </source>
</evidence>
<feature type="transmembrane region" description="Helical" evidence="1">
    <location>
        <begin position="107"/>
        <end position="127"/>
    </location>
</feature>
<dbReference type="AlphaFoldDB" id="A0A1A8ZGJ7"/>
<dbReference type="Pfam" id="PF18761">
    <property type="entry name" value="Heliorhodopsin"/>
    <property type="match status" value="1"/>
</dbReference>
<dbReference type="EMBL" id="LT594323">
    <property type="protein sequence ID" value="SBT42947.1"/>
    <property type="molecule type" value="Genomic_DNA"/>
</dbReference>
<keyword evidence="3" id="KW-1185">Reference proteome</keyword>
<evidence type="ECO:0000256" key="1">
    <source>
        <dbReference type="SAM" id="Phobius"/>
    </source>
</evidence>
<proteinExistence type="predicted"/>
<dbReference type="RefSeq" id="WP_091661744.1">
    <property type="nucleotide sequence ID" value="NZ_LT594323.1"/>
</dbReference>
<dbReference type="InterPro" id="IPR041113">
    <property type="entry name" value="Heliorhodopsin"/>
</dbReference>
<feature type="transmembrane region" description="Helical" evidence="1">
    <location>
        <begin position="64"/>
        <end position="87"/>
    </location>
</feature>
<feature type="transmembrane region" description="Helical" evidence="1">
    <location>
        <begin position="133"/>
        <end position="153"/>
    </location>
</feature>
<protein>
    <recommendedName>
        <fullName evidence="4">Heliorhodopsin</fullName>
    </recommendedName>
</protein>
<keyword evidence="1" id="KW-0812">Transmembrane</keyword>
<keyword evidence="1" id="KW-1133">Transmembrane helix</keyword>
<name>A0A1A8ZGJ7_9ACTN</name>
<evidence type="ECO:0000313" key="2">
    <source>
        <dbReference type="EMBL" id="SBT42947.1"/>
    </source>
</evidence>
<dbReference type="NCBIfam" id="NF038020">
    <property type="entry name" value="HeR"/>
    <property type="match status" value="1"/>
</dbReference>
<dbReference type="OrthoDB" id="2042238at2"/>
<sequence length="255" mass="28204">MGHQATAGPDRYRRLRTVNILVGALLAVEGVWMWAASNDLSLPVTGSYLTADPVTVRGATLPEVAFRIAIGPAVAVFLLLAALDHLVTAAPGVHRWYERNLERRANYARWIEYSVSASIMIVLIGLLVGIRDLAAVIGIFAANTAMILFGLLMERQQTPGRADWSAFWFGSLVGLAPWLAIAVYVAQPPEIPGFVWAIIIVQFLLFASFAVNMALQYARRGRWRDYRYGEVTYILLSLLAKSALAWLIYANVLRT</sequence>
<evidence type="ECO:0000313" key="3">
    <source>
        <dbReference type="Proteomes" id="UP000199385"/>
    </source>
</evidence>
<dbReference type="Proteomes" id="UP000199385">
    <property type="component" value="Chromosome I"/>
</dbReference>
<feature type="transmembrane region" description="Helical" evidence="1">
    <location>
        <begin position="193"/>
        <end position="211"/>
    </location>
</feature>
<reference evidence="3" key="1">
    <citation type="submission" date="2016-06" db="EMBL/GenBank/DDBJ databases">
        <authorList>
            <person name="Varghese N."/>
            <person name="Submissions Spin"/>
        </authorList>
    </citation>
    <scope>NUCLEOTIDE SEQUENCE [LARGE SCALE GENOMIC DNA]</scope>
    <source>
        <strain evidence="3">DSM 44815</strain>
    </source>
</reference>
<accession>A0A1A8ZGJ7</accession>
<feature type="transmembrane region" description="Helical" evidence="1">
    <location>
        <begin position="18"/>
        <end position="35"/>
    </location>
</feature>
<keyword evidence="1" id="KW-0472">Membrane</keyword>
<gene>
    <name evidence="2" type="ORF">GA0070611_2140</name>
</gene>
<dbReference type="PATRIC" id="fig|261654.4.peg.2177"/>
<organism evidence="2 3">
    <name type="scientific">Micromonospora auratinigra</name>
    <dbReference type="NCBI Taxonomy" id="261654"/>
    <lineage>
        <taxon>Bacteria</taxon>
        <taxon>Bacillati</taxon>
        <taxon>Actinomycetota</taxon>
        <taxon>Actinomycetes</taxon>
        <taxon>Micromonosporales</taxon>
        <taxon>Micromonosporaceae</taxon>
        <taxon>Micromonospora</taxon>
    </lineage>
</organism>
<feature type="transmembrane region" description="Helical" evidence="1">
    <location>
        <begin position="165"/>
        <end position="187"/>
    </location>
</feature>
<feature type="transmembrane region" description="Helical" evidence="1">
    <location>
        <begin position="231"/>
        <end position="249"/>
    </location>
</feature>
<dbReference type="Gene3D" id="1.20.1070.10">
    <property type="entry name" value="Rhodopsin 7-helix transmembrane proteins"/>
    <property type="match status" value="1"/>
</dbReference>